<comment type="caution">
    <text evidence="8">The sequence shown here is derived from an EMBL/GenBank/DDBJ whole genome shotgun (WGS) entry which is preliminary data.</text>
</comment>
<feature type="transmembrane region" description="Helical" evidence="6">
    <location>
        <begin position="179"/>
        <end position="197"/>
    </location>
</feature>
<dbReference type="NCBIfam" id="TIGR00360">
    <property type="entry name" value="ComEC_N-term"/>
    <property type="match status" value="1"/>
</dbReference>
<feature type="transmembrane region" description="Helical" evidence="6">
    <location>
        <begin position="218"/>
        <end position="235"/>
    </location>
</feature>
<proteinExistence type="predicted"/>
<evidence type="ECO:0000256" key="3">
    <source>
        <dbReference type="ARBA" id="ARBA00022692"/>
    </source>
</evidence>
<evidence type="ECO:0000256" key="1">
    <source>
        <dbReference type="ARBA" id="ARBA00004651"/>
    </source>
</evidence>
<feature type="domain" description="ComEC/Rec2-related protein" evidence="7">
    <location>
        <begin position="126"/>
        <end position="354"/>
    </location>
</feature>
<evidence type="ECO:0000256" key="6">
    <source>
        <dbReference type="SAM" id="Phobius"/>
    </source>
</evidence>
<feature type="transmembrane region" description="Helical" evidence="6">
    <location>
        <begin position="150"/>
        <end position="173"/>
    </location>
</feature>
<feature type="transmembrane region" description="Helical" evidence="6">
    <location>
        <begin position="307"/>
        <end position="329"/>
    </location>
</feature>
<evidence type="ECO:0000256" key="2">
    <source>
        <dbReference type="ARBA" id="ARBA00022475"/>
    </source>
</evidence>
<dbReference type="PANTHER" id="PTHR30619">
    <property type="entry name" value="DNA INTERNALIZATION/COMPETENCE PROTEIN COMEC/REC2"/>
    <property type="match status" value="1"/>
</dbReference>
<dbReference type="PANTHER" id="PTHR30619:SF7">
    <property type="entry name" value="BETA-LACTAMASE DOMAIN PROTEIN"/>
    <property type="match status" value="1"/>
</dbReference>
<dbReference type="Proteomes" id="UP000179221">
    <property type="component" value="Unassembled WGS sequence"/>
</dbReference>
<feature type="transmembrane region" description="Helical" evidence="6">
    <location>
        <begin position="6"/>
        <end position="23"/>
    </location>
</feature>
<keyword evidence="5 6" id="KW-0472">Membrane</keyword>
<gene>
    <name evidence="8" type="ORF">A2628_02750</name>
</gene>
<dbReference type="AlphaFoldDB" id="A0A1F7YKC2"/>
<feature type="transmembrane region" description="Helical" evidence="6">
    <location>
        <begin position="241"/>
        <end position="260"/>
    </location>
</feature>
<dbReference type="InterPro" id="IPR004477">
    <property type="entry name" value="ComEC_N"/>
</dbReference>
<dbReference type="GO" id="GO:0005886">
    <property type="term" value="C:plasma membrane"/>
    <property type="evidence" value="ECO:0007669"/>
    <property type="project" value="UniProtKB-SubCell"/>
</dbReference>
<accession>A0A1F7YKC2</accession>
<evidence type="ECO:0000259" key="7">
    <source>
        <dbReference type="Pfam" id="PF03772"/>
    </source>
</evidence>
<comment type="subcellular location">
    <subcellularLocation>
        <location evidence="1">Cell membrane</location>
        <topology evidence="1">Multi-pass membrane protein</topology>
    </subcellularLocation>
</comment>
<keyword evidence="4 6" id="KW-1133">Transmembrane helix</keyword>
<keyword evidence="2" id="KW-1003">Cell membrane</keyword>
<evidence type="ECO:0000256" key="4">
    <source>
        <dbReference type="ARBA" id="ARBA00022989"/>
    </source>
</evidence>
<keyword evidence="3 6" id="KW-0812">Transmembrane</keyword>
<dbReference type="InterPro" id="IPR052159">
    <property type="entry name" value="Competence_DNA_uptake"/>
</dbReference>
<name>A0A1F7YKC2_9BACT</name>
<sequence length="356" mass="39684">MRRFLPWLLVTIIIIIRLIYFYQGRPSYPDGTRLRITYRVTSEPIRYSSSQYLRLRGFKVYLPLFPEVNYGDRVIIEGRVDGEILKDPSLIGIKERGGNLYYLRKRLIAFYQKSLPNDHAALVAGMTLGSKANIGQDFWAVLKESGTAHVVVASGMNVTLIASFLTTFLVLVIPRRRAIFLAIVGIWLYALISGFDAPIVRAAVMGSVAFTAQVLGKVYNATRALFLSAFALLFIKTDWLYDLGFILSFVATLSLIIFVPKLQKVFKALPKGIRENLVTTLSAQIGVAPILYIAFGQFNVLSPLANILVLWTVVPVTIIGMISGIISLVTVPIGTLILWLSYPLTLWFISVVNVFG</sequence>
<evidence type="ECO:0000313" key="8">
    <source>
        <dbReference type="EMBL" id="OGM27038.1"/>
    </source>
</evidence>
<feature type="transmembrane region" description="Helical" evidence="6">
    <location>
        <begin position="336"/>
        <end position="355"/>
    </location>
</feature>
<dbReference type="EMBL" id="MGGL01000007">
    <property type="protein sequence ID" value="OGM27038.1"/>
    <property type="molecule type" value="Genomic_DNA"/>
</dbReference>
<feature type="transmembrane region" description="Helical" evidence="6">
    <location>
        <begin position="281"/>
        <end position="301"/>
    </location>
</feature>
<reference evidence="8 9" key="1">
    <citation type="journal article" date="2016" name="Nat. Commun.">
        <title>Thousands of microbial genomes shed light on interconnected biogeochemical processes in an aquifer system.</title>
        <authorList>
            <person name="Anantharaman K."/>
            <person name="Brown C.T."/>
            <person name="Hug L.A."/>
            <person name="Sharon I."/>
            <person name="Castelle C.J."/>
            <person name="Probst A.J."/>
            <person name="Thomas B.C."/>
            <person name="Singh A."/>
            <person name="Wilkins M.J."/>
            <person name="Karaoz U."/>
            <person name="Brodie E.L."/>
            <person name="Williams K.H."/>
            <person name="Hubbard S.S."/>
            <person name="Banfield J.F."/>
        </authorList>
    </citation>
    <scope>NUCLEOTIDE SEQUENCE [LARGE SCALE GENOMIC DNA]</scope>
</reference>
<evidence type="ECO:0000313" key="9">
    <source>
        <dbReference type="Proteomes" id="UP000179221"/>
    </source>
</evidence>
<dbReference type="Pfam" id="PF03772">
    <property type="entry name" value="Competence"/>
    <property type="match status" value="1"/>
</dbReference>
<organism evidence="8 9">
    <name type="scientific">Candidatus Woesebacteria bacterium RIFCSPHIGHO2_01_FULL_40_22</name>
    <dbReference type="NCBI Taxonomy" id="1802499"/>
    <lineage>
        <taxon>Bacteria</taxon>
        <taxon>Candidatus Woeseibacteriota</taxon>
    </lineage>
</organism>
<protein>
    <recommendedName>
        <fullName evidence="7">ComEC/Rec2-related protein domain-containing protein</fullName>
    </recommendedName>
</protein>
<evidence type="ECO:0000256" key="5">
    <source>
        <dbReference type="ARBA" id="ARBA00023136"/>
    </source>
</evidence>